<name>G1D5J5_9CAUD</name>
<sequence length="182" mass="21059">MQVKSTRAPLTRSTMMEGWLKAVPGWNRTLSKEYMAEATLEYANLFNEIRAFRRRRDRIASYEMWDQVHLMDLEGKGLASQVRYAMRSYLNDGLFDCYFQVASGSVHTTIFCRTIGLHTLVSARPELAGVDREDVKASGYRMCSHCMKRTPEQKRQKVIRFCEAWISYLETAMAPPFTPPNI</sequence>
<dbReference type="OrthoDB" id="36752at10239"/>
<protein>
    <submittedName>
        <fullName evidence="1">Uncharacterized protein</fullName>
    </submittedName>
</protein>
<dbReference type="GeneID" id="40081068"/>
<proteinExistence type="predicted"/>
<evidence type="ECO:0000313" key="2">
    <source>
        <dbReference type="Proteomes" id="UP000008418"/>
    </source>
</evidence>
<keyword evidence="2" id="KW-1185">Reference proteome</keyword>
<dbReference type="Proteomes" id="UP000008418">
    <property type="component" value="Segment"/>
</dbReference>
<organism evidence="1 2">
    <name type="scientific">Mycobacterium phage Rey</name>
    <dbReference type="NCBI Taxonomy" id="1034115"/>
    <lineage>
        <taxon>Viruses</taxon>
        <taxon>Duplodnaviria</taxon>
        <taxon>Heunggongvirae</taxon>
        <taxon>Uroviricota</taxon>
        <taxon>Caudoviricetes</taxon>
        <taxon>Vilmaviridae</taxon>
        <taxon>Mclasvirinae</taxon>
        <taxon>Reyvirus</taxon>
        <taxon>Reyvirus rey</taxon>
    </lineage>
</organism>
<dbReference type="EMBL" id="JF937105">
    <property type="protein sequence ID" value="AEK10043.1"/>
    <property type="molecule type" value="Genomic_DNA"/>
</dbReference>
<gene>
    <name evidence="1" type="primary">155</name>
    <name evidence="1" type="ORF">PBI_REY_155</name>
</gene>
<reference evidence="1 2" key="1">
    <citation type="journal article" date="2011" name="PLoS ONE">
        <title>Cluster K Mycobacteriophages: Insights into the Evolutionary Origins of Mycobacteriophage TM4.</title>
        <authorList>
            <person name="Pope W.H."/>
            <person name="Ferreira C.M."/>
            <person name="Jacobs-Sera D."/>
            <person name="Benjamin R.C."/>
            <person name="Davis A.J."/>
            <person name="Dejong R.J."/>
            <person name="Elgin S.C."/>
            <person name="Guilfoile F.R."/>
            <person name="Forsyth M.H."/>
            <person name="Harris A.D."/>
            <person name="Harvey S.E."/>
            <person name="Hughes L.E."/>
            <person name="Hynes P.M."/>
            <person name="Jackson A.S."/>
            <person name="Jalal M.D."/>
            <person name="Macmurray E.A."/>
            <person name="Manley C.M."/>
            <person name="McDonough M.J."/>
            <person name="Mosier J.L."/>
            <person name="Osterbann L.J."/>
            <person name="Rabinowitz H.S."/>
            <person name="Rhyan C.N."/>
            <person name="Russell D.A."/>
            <person name="Saha M.S."/>
            <person name="Shaffer C.D."/>
            <person name="Simon S.E."/>
            <person name="Sims E.F."/>
            <person name="Tovar I.G."/>
            <person name="Weisser E.G."/>
            <person name="Wertz J.T."/>
            <person name="Weston-Hafer K.A."/>
            <person name="Williamson K.E."/>
            <person name="Zhang B."/>
            <person name="Cresawn S.G."/>
            <person name="Jain P."/>
            <person name="Piuri M."/>
            <person name="Jacobs W.R.Jr."/>
            <person name="Hendrix R.W."/>
            <person name="Hatfull G.F."/>
        </authorList>
    </citation>
    <scope>NUCLEOTIDE SEQUENCE [LARGE SCALE GENOMIC DNA]</scope>
    <source>
        <strain evidence="1">Rey</strain>
    </source>
</reference>
<dbReference type="KEGG" id="vg:40081068"/>
<dbReference type="RefSeq" id="YP_009605123.1">
    <property type="nucleotide sequence ID" value="NC_041971.1"/>
</dbReference>
<accession>G1D5J5</accession>
<evidence type="ECO:0000313" key="1">
    <source>
        <dbReference type="EMBL" id="AEK10043.1"/>
    </source>
</evidence>